<dbReference type="PANTHER" id="PTHR43280">
    <property type="entry name" value="ARAC-FAMILY TRANSCRIPTIONAL REGULATOR"/>
    <property type="match status" value="1"/>
</dbReference>
<gene>
    <name evidence="5" type="ORF">QF025_000037</name>
</gene>
<dbReference type="InterPro" id="IPR018060">
    <property type="entry name" value="HTH_AraC"/>
</dbReference>
<dbReference type="Pfam" id="PF12833">
    <property type="entry name" value="HTH_18"/>
    <property type="match status" value="1"/>
</dbReference>
<reference evidence="5 6" key="1">
    <citation type="submission" date="2023-08" db="EMBL/GenBank/DDBJ databases">
        <title>Genome sequencing of plant associated microbes to promote plant fitness in Sorghum bicolor and Oryza sativa.</title>
        <authorList>
            <person name="Coleman-Derr D."/>
        </authorList>
    </citation>
    <scope>NUCLEOTIDE SEQUENCE [LARGE SCALE GENOMIC DNA]</scope>
    <source>
        <strain evidence="5 6">SLBN-33</strain>
    </source>
</reference>
<organism evidence="5 6">
    <name type="scientific">Paraburkholderia graminis</name>
    <dbReference type="NCBI Taxonomy" id="60548"/>
    <lineage>
        <taxon>Bacteria</taxon>
        <taxon>Pseudomonadati</taxon>
        <taxon>Pseudomonadota</taxon>
        <taxon>Betaproteobacteria</taxon>
        <taxon>Burkholderiales</taxon>
        <taxon>Burkholderiaceae</taxon>
        <taxon>Paraburkholderia</taxon>
    </lineage>
</organism>
<dbReference type="EMBL" id="JAVIZN010000001">
    <property type="protein sequence ID" value="MDR6201317.1"/>
    <property type="molecule type" value="Genomic_DNA"/>
</dbReference>
<dbReference type="PANTHER" id="PTHR43280:SF13">
    <property type="entry name" value="HTH-TYPE TRANSCRIPTIONAL ACTIVATOR RHAR"/>
    <property type="match status" value="1"/>
</dbReference>
<dbReference type="AlphaFoldDB" id="A0ABD5C7W1"/>
<evidence type="ECO:0000256" key="2">
    <source>
        <dbReference type="ARBA" id="ARBA00023125"/>
    </source>
</evidence>
<name>A0ABD5C7W1_9BURK</name>
<accession>A0ABD5C7W1</accession>
<evidence type="ECO:0000259" key="4">
    <source>
        <dbReference type="PROSITE" id="PS01124"/>
    </source>
</evidence>
<dbReference type="PROSITE" id="PS01124">
    <property type="entry name" value="HTH_ARAC_FAMILY_2"/>
    <property type="match status" value="1"/>
</dbReference>
<sequence length="241" mass="27751">MGEVQVVLFKRAGRVDHGGQRWQVPDNRLVVTDTKASVSGERGDCRSYVFNAAELQTLYVDLLGLLRNQESTPFFREPVRLVAACPDLIGVSVSLAETDSRAMLRFVYSYFLSVDPVYFSRLLHHFVDSSREFFEFVERNSLNSWPVSQYADELGISLRKLNMLFYEKCGVSAKHWLLEQRLGKARELLLASSMKITDVAHECGFNSHAHFTESFKRRYKDCPRRLRQKNNPLSDAMEDNK</sequence>
<protein>
    <submittedName>
        <fullName evidence="5">AraC-like DNA-binding protein</fullName>
    </submittedName>
</protein>
<keyword evidence="1" id="KW-0805">Transcription regulation</keyword>
<evidence type="ECO:0000256" key="1">
    <source>
        <dbReference type="ARBA" id="ARBA00023015"/>
    </source>
</evidence>
<feature type="domain" description="HTH araC/xylS-type" evidence="4">
    <location>
        <begin position="131"/>
        <end position="229"/>
    </location>
</feature>
<comment type="caution">
    <text evidence="5">The sequence shown here is derived from an EMBL/GenBank/DDBJ whole genome shotgun (WGS) entry which is preliminary data.</text>
</comment>
<keyword evidence="2" id="KW-0238">DNA-binding</keyword>
<dbReference type="SMART" id="SM00342">
    <property type="entry name" value="HTH_ARAC"/>
    <property type="match status" value="1"/>
</dbReference>
<evidence type="ECO:0000256" key="3">
    <source>
        <dbReference type="ARBA" id="ARBA00023163"/>
    </source>
</evidence>
<evidence type="ECO:0000313" key="5">
    <source>
        <dbReference type="EMBL" id="MDR6201317.1"/>
    </source>
</evidence>
<keyword evidence="3" id="KW-0804">Transcription</keyword>
<dbReference type="Proteomes" id="UP001245184">
    <property type="component" value="Unassembled WGS sequence"/>
</dbReference>
<dbReference type="InterPro" id="IPR009057">
    <property type="entry name" value="Homeodomain-like_sf"/>
</dbReference>
<dbReference type="Gene3D" id="1.10.10.60">
    <property type="entry name" value="Homeodomain-like"/>
    <property type="match status" value="1"/>
</dbReference>
<evidence type="ECO:0000313" key="6">
    <source>
        <dbReference type="Proteomes" id="UP001245184"/>
    </source>
</evidence>
<dbReference type="RefSeq" id="WP_310029462.1">
    <property type="nucleotide sequence ID" value="NZ_JAVIZN010000001.1"/>
</dbReference>
<proteinExistence type="predicted"/>
<dbReference type="GO" id="GO:0003677">
    <property type="term" value="F:DNA binding"/>
    <property type="evidence" value="ECO:0007669"/>
    <property type="project" value="UniProtKB-KW"/>
</dbReference>
<dbReference type="SUPFAM" id="SSF46689">
    <property type="entry name" value="Homeodomain-like"/>
    <property type="match status" value="1"/>
</dbReference>